<evidence type="ECO:0000256" key="10">
    <source>
        <dbReference type="HAMAP-Rule" id="MF_00454"/>
    </source>
</evidence>
<evidence type="ECO:0000313" key="11">
    <source>
        <dbReference type="EMBL" id="GCE14717.1"/>
    </source>
</evidence>
<keyword evidence="4 10" id="KW-1133">Transmembrane helix</keyword>
<evidence type="ECO:0000313" key="12">
    <source>
        <dbReference type="Proteomes" id="UP000287352"/>
    </source>
</evidence>
<feature type="transmembrane region" description="Helical" evidence="10">
    <location>
        <begin position="111"/>
        <end position="135"/>
    </location>
</feature>
<comment type="caution">
    <text evidence="11">The sequence shown here is derived from an EMBL/GenBank/DDBJ whole genome shotgun (WGS) entry which is preliminary data.</text>
</comment>
<keyword evidence="10" id="KW-0406">Ion transport</keyword>
<organism evidence="11 12">
    <name type="scientific">Tengunoibacter tsumagoiensis</name>
    <dbReference type="NCBI Taxonomy" id="2014871"/>
    <lineage>
        <taxon>Bacteria</taxon>
        <taxon>Bacillati</taxon>
        <taxon>Chloroflexota</taxon>
        <taxon>Ktedonobacteria</taxon>
        <taxon>Ktedonobacterales</taxon>
        <taxon>Dictyobacteraceae</taxon>
        <taxon>Tengunoibacter</taxon>
    </lineage>
</organism>
<feature type="transmembrane region" description="Helical" evidence="10">
    <location>
        <begin position="76"/>
        <end position="99"/>
    </location>
</feature>
<feature type="binding site" evidence="10">
    <location>
        <position position="84"/>
    </location>
    <ligand>
        <name>Na(+)</name>
        <dbReference type="ChEBI" id="CHEBI:29101"/>
        <note>structural</note>
    </ligand>
</feature>
<comment type="catalytic activity">
    <reaction evidence="8">
        <text>fluoride(in) = fluoride(out)</text>
        <dbReference type="Rhea" id="RHEA:76159"/>
        <dbReference type="ChEBI" id="CHEBI:17051"/>
    </reaction>
    <physiologicalReaction direction="left-to-right" evidence="8">
        <dbReference type="Rhea" id="RHEA:76160"/>
    </physiologicalReaction>
</comment>
<dbReference type="Proteomes" id="UP000287352">
    <property type="component" value="Unassembled WGS sequence"/>
</dbReference>
<comment type="function">
    <text evidence="9 10">Fluoride-specific ion channel. Important for reducing fluoride concentration in the cell, thus reducing its toxicity.</text>
</comment>
<feature type="transmembrane region" description="Helical" evidence="10">
    <location>
        <begin position="12"/>
        <end position="34"/>
    </location>
</feature>
<dbReference type="OrthoDB" id="9815830at2"/>
<keyword evidence="10" id="KW-0915">Sodium</keyword>
<keyword evidence="10" id="KW-0813">Transport</keyword>
<keyword evidence="10" id="KW-0479">Metal-binding</keyword>
<dbReference type="RefSeq" id="WP_126582257.1">
    <property type="nucleotide sequence ID" value="NZ_BIFR01000002.1"/>
</dbReference>
<evidence type="ECO:0000256" key="6">
    <source>
        <dbReference type="ARBA" id="ARBA00023303"/>
    </source>
</evidence>
<dbReference type="AlphaFoldDB" id="A0A402A6E2"/>
<evidence type="ECO:0000256" key="7">
    <source>
        <dbReference type="ARBA" id="ARBA00035120"/>
    </source>
</evidence>
<protein>
    <recommendedName>
        <fullName evidence="10">Fluoride-specific ion channel FluC</fullName>
    </recommendedName>
</protein>
<dbReference type="EMBL" id="BIFR01000002">
    <property type="protein sequence ID" value="GCE14717.1"/>
    <property type="molecule type" value="Genomic_DNA"/>
</dbReference>
<keyword evidence="12" id="KW-1185">Reference proteome</keyword>
<accession>A0A402A6E2</accession>
<keyword evidence="5 10" id="KW-0472">Membrane</keyword>
<keyword evidence="2 10" id="KW-1003">Cell membrane</keyword>
<dbReference type="Pfam" id="PF02537">
    <property type="entry name" value="CRCB"/>
    <property type="match status" value="1"/>
</dbReference>
<keyword evidence="6 10" id="KW-0407">Ion channel</keyword>
<feature type="transmembrane region" description="Helical" evidence="10">
    <location>
        <begin position="46"/>
        <end position="64"/>
    </location>
</feature>
<dbReference type="GO" id="GO:0046872">
    <property type="term" value="F:metal ion binding"/>
    <property type="evidence" value="ECO:0007669"/>
    <property type="project" value="UniProtKB-KW"/>
</dbReference>
<dbReference type="PANTHER" id="PTHR28259">
    <property type="entry name" value="FLUORIDE EXPORT PROTEIN 1-RELATED"/>
    <property type="match status" value="1"/>
</dbReference>
<dbReference type="InterPro" id="IPR003691">
    <property type="entry name" value="FluC"/>
</dbReference>
<keyword evidence="3 10" id="KW-0812">Transmembrane</keyword>
<evidence type="ECO:0000256" key="9">
    <source>
        <dbReference type="ARBA" id="ARBA00049940"/>
    </source>
</evidence>
<dbReference type="GO" id="GO:0062054">
    <property type="term" value="F:fluoride channel activity"/>
    <property type="evidence" value="ECO:0007669"/>
    <property type="project" value="UniProtKB-UniRule"/>
</dbReference>
<evidence type="ECO:0000256" key="4">
    <source>
        <dbReference type="ARBA" id="ARBA00022989"/>
    </source>
</evidence>
<name>A0A402A6E2_9CHLR</name>
<comment type="activity regulation">
    <text evidence="10">Na(+) is not transported, but it plays an essential structural role and its presence is essential for fluoride channel function.</text>
</comment>
<feature type="binding site" evidence="10">
    <location>
        <position position="87"/>
    </location>
    <ligand>
        <name>Na(+)</name>
        <dbReference type="ChEBI" id="CHEBI:29101"/>
        <note>structural</note>
    </ligand>
</feature>
<comment type="subcellular location">
    <subcellularLocation>
        <location evidence="1 10">Cell membrane</location>
        <topology evidence="1 10">Multi-pass membrane protein</topology>
    </subcellularLocation>
</comment>
<proteinExistence type="inferred from homology"/>
<comment type="similarity">
    <text evidence="7 10">Belongs to the fluoride channel Fluc/FEX (TC 1.A.43) family.</text>
</comment>
<evidence type="ECO:0000256" key="5">
    <source>
        <dbReference type="ARBA" id="ARBA00023136"/>
    </source>
</evidence>
<evidence type="ECO:0000256" key="3">
    <source>
        <dbReference type="ARBA" id="ARBA00022692"/>
    </source>
</evidence>
<dbReference type="GO" id="GO:0140114">
    <property type="term" value="P:cellular detoxification of fluoride"/>
    <property type="evidence" value="ECO:0007669"/>
    <property type="project" value="UniProtKB-UniRule"/>
</dbReference>
<sequence>MTKTQPLPGRRRITAVFAGGFLGAIARALVSSFLQAELGKAWPYDILLINLTGAFVLAFVTTLADARLWIGPTRRLFINVGFLGAYTTFSSLMLGDVLLAQGGHWWGAASYLLISLVGGLLAVLLGDLGAQFFIARQQKRLLPTKRISTQELFAPLLHEKREHLDMQDDVLVSEQELSED</sequence>
<evidence type="ECO:0000256" key="2">
    <source>
        <dbReference type="ARBA" id="ARBA00022475"/>
    </source>
</evidence>
<reference evidence="12" key="1">
    <citation type="submission" date="2018-12" db="EMBL/GenBank/DDBJ databases">
        <title>Tengunoibacter tsumagoiensis gen. nov., sp. nov., Dictyobacter kobayashii sp. nov., D. alpinus sp. nov., and D. joshuensis sp. nov. and description of Dictyobacteraceae fam. nov. within the order Ktedonobacterales isolated from Tengu-no-mugimeshi.</title>
        <authorList>
            <person name="Wang C.M."/>
            <person name="Zheng Y."/>
            <person name="Sakai Y."/>
            <person name="Toyoda A."/>
            <person name="Minakuchi Y."/>
            <person name="Abe K."/>
            <person name="Yokota A."/>
            <person name="Yabe S."/>
        </authorList>
    </citation>
    <scope>NUCLEOTIDE SEQUENCE [LARGE SCALE GENOMIC DNA]</scope>
    <source>
        <strain evidence="12">Uno3</strain>
    </source>
</reference>
<dbReference type="HAMAP" id="MF_00454">
    <property type="entry name" value="FluC"/>
    <property type="match status" value="1"/>
</dbReference>
<evidence type="ECO:0000256" key="8">
    <source>
        <dbReference type="ARBA" id="ARBA00035585"/>
    </source>
</evidence>
<dbReference type="PANTHER" id="PTHR28259:SF1">
    <property type="entry name" value="FLUORIDE EXPORT PROTEIN 1-RELATED"/>
    <property type="match status" value="1"/>
</dbReference>
<evidence type="ECO:0000256" key="1">
    <source>
        <dbReference type="ARBA" id="ARBA00004651"/>
    </source>
</evidence>
<gene>
    <name evidence="10" type="primary">fluC</name>
    <name evidence="10" type="synonym">crcB</name>
    <name evidence="11" type="ORF">KTT_45760</name>
</gene>
<dbReference type="GO" id="GO:0005886">
    <property type="term" value="C:plasma membrane"/>
    <property type="evidence" value="ECO:0007669"/>
    <property type="project" value="UniProtKB-SubCell"/>
</dbReference>